<evidence type="ECO:0000313" key="2">
    <source>
        <dbReference type="EMBL" id="MEQ2257151.1"/>
    </source>
</evidence>
<proteinExistence type="predicted"/>
<keyword evidence="3" id="KW-1185">Reference proteome</keyword>
<feature type="region of interest" description="Disordered" evidence="1">
    <location>
        <begin position="95"/>
        <end position="114"/>
    </location>
</feature>
<sequence length="114" mass="12875">MANAVPCLSTRWCSKNTADVESKFSSIQFTLASFRTSSHSLIGMFLSRLVNELNQSQQRMGVQSQPTYITLLIHQEIKQCRFIYVAPSALIGHFGHPKSFTGRPKKDKKKITDL</sequence>
<dbReference type="Proteomes" id="UP001482620">
    <property type="component" value="Unassembled WGS sequence"/>
</dbReference>
<comment type="caution">
    <text evidence="2">The sequence shown here is derived from an EMBL/GenBank/DDBJ whole genome shotgun (WGS) entry which is preliminary data.</text>
</comment>
<reference evidence="2 3" key="1">
    <citation type="submission" date="2021-06" db="EMBL/GenBank/DDBJ databases">
        <authorList>
            <person name="Palmer J.M."/>
        </authorList>
    </citation>
    <scope>NUCLEOTIDE SEQUENCE [LARGE SCALE GENOMIC DNA]</scope>
    <source>
        <strain evidence="3">if_2019</strain>
        <tissue evidence="2">Muscle</tissue>
    </source>
</reference>
<name>A0ABV0VL84_9TELE</name>
<feature type="compositionally biased region" description="Basic residues" evidence="1">
    <location>
        <begin position="103"/>
        <end position="114"/>
    </location>
</feature>
<evidence type="ECO:0000313" key="3">
    <source>
        <dbReference type="Proteomes" id="UP001482620"/>
    </source>
</evidence>
<accession>A0ABV0VL84</accession>
<protein>
    <submittedName>
        <fullName evidence="2">Uncharacterized protein</fullName>
    </submittedName>
</protein>
<organism evidence="2 3">
    <name type="scientific">Ilyodon furcidens</name>
    <name type="common">goldbreast splitfin</name>
    <dbReference type="NCBI Taxonomy" id="33524"/>
    <lineage>
        <taxon>Eukaryota</taxon>
        <taxon>Metazoa</taxon>
        <taxon>Chordata</taxon>
        <taxon>Craniata</taxon>
        <taxon>Vertebrata</taxon>
        <taxon>Euteleostomi</taxon>
        <taxon>Actinopterygii</taxon>
        <taxon>Neopterygii</taxon>
        <taxon>Teleostei</taxon>
        <taxon>Neoteleostei</taxon>
        <taxon>Acanthomorphata</taxon>
        <taxon>Ovalentaria</taxon>
        <taxon>Atherinomorphae</taxon>
        <taxon>Cyprinodontiformes</taxon>
        <taxon>Goodeidae</taxon>
        <taxon>Ilyodon</taxon>
    </lineage>
</organism>
<evidence type="ECO:0000256" key="1">
    <source>
        <dbReference type="SAM" id="MobiDB-lite"/>
    </source>
</evidence>
<gene>
    <name evidence="2" type="ORF">ILYODFUR_031634</name>
</gene>
<dbReference type="EMBL" id="JAHRIQ010109214">
    <property type="protein sequence ID" value="MEQ2257151.1"/>
    <property type="molecule type" value="Genomic_DNA"/>
</dbReference>